<proteinExistence type="predicted"/>
<evidence type="ECO:0000256" key="1">
    <source>
        <dbReference type="SAM" id="MobiDB-lite"/>
    </source>
</evidence>
<comment type="caution">
    <text evidence="2">The sequence shown here is derived from an EMBL/GenBank/DDBJ whole genome shotgun (WGS) entry which is preliminary data.</text>
</comment>
<dbReference type="Proteomes" id="UP001152622">
    <property type="component" value="Chromosome 1"/>
</dbReference>
<keyword evidence="3" id="KW-1185">Reference proteome</keyword>
<dbReference type="EMBL" id="JAINUF010000001">
    <property type="protein sequence ID" value="KAJ8381515.1"/>
    <property type="molecule type" value="Genomic_DNA"/>
</dbReference>
<accession>A0A9Q1GC89</accession>
<name>A0A9Q1GC89_SYNKA</name>
<feature type="region of interest" description="Disordered" evidence="1">
    <location>
        <begin position="1"/>
        <end position="69"/>
    </location>
</feature>
<evidence type="ECO:0000313" key="3">
    <source>
        <dbReference type="Proteomes" id="UP001152622"/>
    </source>
</evidence>
<sequence>MSELEQQRALQEATGKLPEGGVGGAPQSRTAGGGDCPERDAELKGQSSAAGSTAGGSGEGETGNCRHQT</sequence>
<protein>
    <submittedName>
        <fullName evidence="2">Uncharacterized protein</fullName>
    </submittedName>
</protein>
<organism evidence="2 3">
    <name type="scientific">Synaphobranchus kaupii</name>
    <name type="common">Kaup's arrowtooth eel</name>
    <dbReference type="NCBI Taxonomy" id="118154"/>
    <lineage>
        <taxon>Eukaryota</taxon>
        <taxon>Metazoa</taxon>
        <taxon>Chordata</taxon>
        <taxon>Craniata</taxon>
        <taxon>Vertebrata</taxon>
        <taxon>Euteleostomi</taxon>
        <taxon>Actinopterygii</taxon>
        <taxon>Neopterygii</taxon>
        <taxon>Teleostei</taxon>
        <taxon>Anguilliformes</taxon>
        <taxon>Synaphobranchidae</taxon>
        <taxon>Synaphobranchus</taxon>
    </lineage>
</organism>
<evidence type="ECO:0000313" key="2">
    <source>
        <dbReference type="EMBL" id="KAJ8381515.1"/>
    </source>
</evidence>
<dbReference type="AlphaFoldDB" id="A0A9Q1GC89"/>
<reference evidence="2" key="1">
    <citation type="journal article" date="2023" name="Science">
        <title>Genome structures resolve the early diversification of teleost fishes.</title>
        <authorList>
            <person name="Parey E."/>
            <person name="Louis A."/>
            <person name="Montfort J."/>
            <person name="Bouchez O."/>
            <person name="Roques C."/>
            <person name="Iampietro C."/>
            <person name="Lluch J."/>
            <person name="Castinel A."/>
            <person name="Donnadieu C."/>
            <person name="Desvignes T."/>
            <person name="Floi Bucao C."/>
            <person name="Jouanno E."/>
            <person name="Wen M."/>
            <person name="Mejri S."/>
            <person name="Dirks R."/>
            <person name="Jansen H."/>
            <person name="Henkel C."/>
            <person name="Chen W.J."/>
            <person name="Zahm M."/>
            <person name="Cabau C."/>
            <person name="Klopp C."/>
            <person name="Thompson A.W."/>
            <person name="Robinson-Rechavi M."/>
            <person name="Braasch I."/>
            <person name="Lecointre G."/>
            <person name="Bobe J."/>
            <person name="Postlethwait J.H."/>
            <person name="Berthelot C."/>
            <person name="Roest Crollius H."/>
            <person name="Guiguen Y."/>
        </authorList>
    </citation>
    <scope>NUCLEOTIDE SEQUENCE</scope>
    <source>
        <strain evidence="2">WJC10195</strain>
    </source>
</reference>
<gene>
    <name evidence="2" type="ORF">SKAU_G00022930</name>
</gene>